<reference evidence="5" key="1">
    <citation type="submission" date="2017-05" db="EMBL/GenBank/DDBJ databases">
        <title>Physiological properties and genetic analysis related to exopolysaccharide production of fresh-water unicellular cyanobacterium Aphanothece sacrum, Suizenji Nori, that has been cultured as a food source in Japan.</title>
        <authorList>
            <person name="Kanesaki Y."/>
            <person name="Yoshikawa S."/>
            <person name="Ohki K."/>
        </authorList>
    </citation>
    <scope>NUCLEOTIDE SEQUENCE [LARGE SCALE GENOMIC DNA]</scope>
    <source>
        <strain evidence="5">FPU1</strain>
    </source>
</reference>
<dbReference type="Gene3D" id="3.60.20.30">
    <property type="entry name" value="(Glycosyl)asparaginase"/>
    <property type="match status" value="1"/>
</dbReference>
<feature type="binding site" evidence="2">
    <location>
        <begin position="203"/>
        <end position="206"/>
    </location>
    <ligand>
        <name>substrate</name>
    </ligand>
</feature>
<dbReference type="OrthoDB" id="9780217at2"/>
<dbReference type="Pfam" id="PF01112">
    <property type="entry name" value="Asparaginase_2"/>
    <property type="match status" value="1"/>
</dbReference>
<dbReference type="Proteomes" id="UP000287247">
    <property type="component" value="Unassembled WGS sequence"/>
</dbReference>
<feature type="binding site" evidence="2">
    <location>
        <begin position="224"/>
        <end position="227"/>
    </location>
    <ligand>
        <name>substrate</name>
    </ligand>
</feature>
<feature type="active site" description="Nucleophile" evidence="1">
    <location>
        <position position="175"/>
    </location>
</feature>
<accession>A0A401IMV9</accession>
<dbReference type="RefSeq" id="WP_124973733.1">
    <property type="nucleotide sequence ID" value="NZ_BDQK01000017.1"/>
</dbReference>
<evidence type="ECO:0000313" key="4">
    <source>
        <dbReference type="EMBL" id="GBF82582.1"/>
    </source>
</evidence>
<dbReference type="InterPro" id="IPR000246">
    <property type="entry name" value="Peptidase_T2"/>
</dbReference>
<proteinExistence type="predicted"/>
<gene>
    <name evidence="4" type="ORF">AsFPU1_4012</name>
</gene>
<dbReference type="PANTHER" id="PTHR10188:SF6">
    <property type="entry name" value="N(4)-(BETA-N-ACETYLGLUCOSAMINYL)-L-ASPARAGINASE"/>
    <property type="match status" value="1"/>
</dbReference>
<sequence length="313" mass="33377">MTTQQPRLIIHGGASSLDDKGGLSKVRKSLHHIVNEVYNCLKNGGTAIDAVVLGCQHLEDEPSFNAGTGSVLQSDGQIRMSASLMEGVSQTFSGVINVSRVQHPIELAKYLQTQSDRILSDLGAAELARELQIPIYDPLTEFRAQEWIAEWKDNFQRKMGRLFANTESSEGGRGTIGVVALDSYGAIAAGTSTGGKGLERIGRVSDSAMPAGNYATANGGVSCTGVGEDIVNECLAAKIVIRVGDGFSLPEAMEKSMQESQKNQRDLAAIALDANGVISWGKTCEILLAAYHNGSIIGDTLEWPSEELMGYIS</sequence>
<feature type="site" description="Cleavage; by autolysis" evidence="3">
    <location>
        <begin position="174"/>
        <end position="175"/>
    </location>
</feature>
<dbReference type="GO" id="GO:0016811">
    <property type="term" value="F:hydrolase activity, acting on carbon-nitrogen (but not peptide) bonds, in linear amides"/>
    <property type="evidence" value="ECO:0007669"/>
    <property type="project" value="UniProtKB-ARBA"/>
</dbReference>
<evidence type="ECO:0000256" key="1">
    <source>
        <dbReference type="PIRSR" id="PIRSR600246-1"/>
    </source>
</evidence>
<dbReference type="PANTHER" id="PTHR10188">
    <property type="entry name" value="L-ASPARAGINASE"/>
    <property type="match status" value="1"/>
</dbReference>
<dbReference type="CDD" id="cd14949">
    <property type="entry name" value="Asparaginase_2_like_3"/>
    <property type="match status" value="1"/>
</dbReference>
<dbReference type="AlphaFoldDB" id="A0A401IMV9"/>
<name>A0A401IMV9_APHSA</name>
<keyword evidence="5" id="KW-1185">Reference proteome</keyword>
<evidence type="ECO:0000256" key="2">
    <source>
        <dbReference type="PIRSR" id="PIRSR600246-2"/>
    </source>
</evidence>
<dbReference type="EMBL" id="BDQK01000017">
    <property type="protein sequence ID" value="GBF82582.1"/>
    <property type="molecule type" value="Genomic_DNA"/>
</dbReference>
<comment type="caution">
    <text evidence="4">The sequence shown here is derived from an EMBL/GenBank/DDBJ whole genome shotgun (WGS) entry which is preliminary data.</text>
</comment>
<dbReference type="SUPFAM" id="SSF56235">
    <property type="entry name" value="N-terminal nucleophile aminohydrolases (Ntn hydrolases)"/>
    <property type="match status" value="1"/>
</dbReference>
<organism evidence="4 5">
    <name type="scientific">Aphanothece sacrum FPU1</name>
    <dbReference type="NCBI Taxonomy" id="1920663"/>
    <lineage>
        <taxon>Bacteria</taxon>
        <taxon>Bacillati</taxon>
        <taxon>Cyanobacteriota</taxon>
        <taxon>Cyanophyceae</taxon>
        <taxon>Oscillatoriophycideae</taxon>
        <taxon>Chroococcales</taxon>
        <taxon>Aphanothecaceae</taxon>
        <taxon>Aphanothece</taxon>
    </lineage>
</organism>
<protein>
    <submittedName>
        <fullName evidence="4">Asparaginase</fullName>
    </submittedName>
</protein>
<dbReference type="InterPro" id="IPR029055">
    <property type="entry name" value="Ntn_hydrolases_N"/>
</dbReference>
<evidence type="ECO:0000256" key="3">
    <source>
        <dbReference type="PIRSR" id="PIRSR600246-3"/>
    </source>
</evidence>
<evidence type="ECO:0000313" key="5">
    <source>
        <dbReference type="Proteomes" id="UP000287247"/>
    </source>
</evidence>